<dbReference type="AlphaFoldDB" id="A0AAE0ZND6"/>
<reference evidence="2" key="1">
    <citation type="journal article" date="2023" name="G3 (Bethesda)">
        <title>A reference genome for the long-term kleptoplast-retaining sea slug Elysia crispata morphotype clarki.</title>
        <authorList>
            <person name="Eastman K.E."/>
            <person name="Pendleton A.L."/>
            <person name="Shaikh M.A."/>
            <person name="Suttiyut T."/>
            <person name="Ogas R."/>
            <person name="Tomko P."/>
            <person name="Gavelis G."/>
            <person name="Widhalm J.R."/>
            <person name="Wisecaver J.H."/>
        </authorList>
    </citation>
    <scope>NUCLEOTIDE SEQUENCE</scope>
    <source>
        <strain evidence="2">ECLA1</strain>
    </source>
</reference>
<feature type="region of interest" description="Disordered" evidence="1">
    <location>
        <begin position="1"/>
        <end position="25"/>
    </location>
</feature>
<protein>
    <submittedName>
        <fullName evidence="2">Uncharacterized protein</fullName>
    </submittedName>
</protein>
<proteinExistence type="predicted"/>
<comment type="caution">
    <text evidence="2">The sequence shown here is derived from an EMBL/GenBank/DDBJ whole genome shotgun (WGS) entry which is preliminary data.</text>
</comment>
<name>A0AAE0ZND6_9GAST</name>
<sequence length="80" mass="8873">MAATSTKSSDATIWPTPSEDGGEATKFTPVDEGLFITVAFTVVKTCVVGRYGEEKRKLFPFEGAVSMFLNKNRFPYFQLL</sequence>
<keyword evidence="3" id="KW-1185">Reference proteome</keyword>
<evidence type="ECO:0000313" key="2">
    <source>
        <dbReference type="EMBL" id="KAK3772405.1"/>
    </source>
</evidence>
<organism evidence="2 3">
    <name type="scientific">Elysia crispata</name>
    <name type="common">lettuce slug</name>
    <dbReference type="NCBI Taxonomy" id="231223"/>
    <lineage>
        <taxon>Eukaryota</taxon>
        <taxon>Metazoa</taxon>
        <taxon>Spiralia</taxon>
        <taxon>Lophotrochozoa</taxon>
        <taxon>Mollusca</taxon>
        <taxon>Gastropoda</taxon>
        <taxon>Heterobranchia</taxon>
        <taxon>Euthyneura</taxon>
        <taxon>Panpulmonata</taxon>
        <taxon>Sacoglossa</taxon>
        <taxon>Placobranchoidea</taxon>
        <taxon>Plakobranchidae</taxon>
        <taxon>Elysia</taxon>
    </lineage>
</organism>
<evidence type="ECO:0000256" key="1">
    <source>
        <dbReference type="SAM" id="MobiDB-lite"/>
    </source>
</evidence>
<dbReference type="EMBL" id="JAWDGP010003624">
    <property type="protein sequence ID" value="KAK3772405.1"/>
    <property type="molecule type" value="Genomic_DNA"/>
</dbReference>
<dbReference type="Proteomes" id="UP001283361">
    <property type="component" value="Unassembled WGS sequence"/>
</dbReference>
<gene>
    <name evidence="2" type="ORF">RRG08_031428</name>
</gene>
<accession>A0AAE0ZND6</accession>
<feature type="compositionally biased region" description="Polar residues" evidence="1">
    <location>
        <begin position="1"/>
        <end position="11"/>
    </location>
</feature>
<evidence type="ECO:0000313" key="3">
    <source>
        <dbReference type="Proteomes" id="UP001283361"/>
    </source>
</evidence>